<dbReference type="Proteomes" id="UP001172457">
    <property type="component" value="Chromosome 7"/>
</dbReference>
<dbReference type="Pfam" id="PF25597">
    <property type="entry name" value="SH3_retrovirus"/>
    <property type="match status" value="1"/>
</dbReference>
<dbReference type="InterPro" id="IPR013103">
    <property type="entry name" value="RVT_2"/>
</dbReference>
<comment type="caution">
    <text evidence="3">The sequence shown here is derived from an EMBL/GenBank/DDBJ whole genome shotgun (WGS) entry which is preliminary data.</text>
</comment>
<feature type="domain" description="Reverse transcriptase Ty1/copia-type" evidence="1">
    <location>
        <begin position="197"/>
        <end position="243"/>
    </location>
</feature>
<reference evidence="3" key="1">
    <citation type="submission" date="2023-03" db="EMBL/GenBank/DDBJ databases">
        <title>Chromosome-scale reference genome and RAD-based genetic map of yellow starthistle (Centaurea solstitialis) reveal putative structural variation and QTLs associated with invader traits.</title>
        <authorList>
            <person name="Reatini B."/>
            <person name="Cang F.A."/>
            <person name="Jiang Q."/>
            <person name="Mckibben M.T.W."/>
            <person name="Barker M.S."/>
            <person name="Rieseberg L.H."/>
            <person name="Dlugosch K.M."/>
        </authorList>
    </citation>
    <scope>NUCLEOTIDE SEQUENCE</scope>
    <source>
        <strain evidence="3">CAN-66</strain>
        <tissue evidence="3">Leaf</tissue>
    </source>
</reference>
<dbReference type="CDD" id="cd09272">
    <property type="entry name" value="RNase_HI_RT_Ty1"/>
    <property type="match status" value="1"/>
</dbReference>
<dbReference type="Pfam" id="PF07727">
    <property type="entry name" value="RVT_2"/>
    <property type="match status" value="1"/>
</dbReference>
<evidence type="ECO:0000259" key="1">
    <source>
        <dbReference type="Pfam" id="PF07727"/>
    </source>
</evidence>
<evidence type="ECO:0008006" key="5">
    <source>
        <dbReference type="Google" id="ProtNLM"/>
    </source>
</evidence>
<evidence type="ECO:0000313" key="3">
    <source>
        <dbReference type="EMBL" id="KAJ9542883.1"/>
    </source>
</evidence>
<evidence type="ECO:0000313" key="4">
    <source>
        <dbReference type="Proteomes" id="UP001172457"/>
    </source>
</evidence>
<gene>
    <name evidence="3" type="ORF">OSB04_029389</name>
</gene>
<keyword evidence="4" id="KW-1185">Reference proteome</keyword>
<evidence type="ECO:0000259" key="2">
    <source>
        <dbReference type="Pfam" id="PF25597"/>
    </source>
</evidence>
<proteinExistence type="predicted"/>
<organism evidence="3 4">
    <name type="scientific">Centaurea solstitialis</name>
    <name type="common">yellow star-thistle</name>
    <dbReference type="NCBI Taxonomy" id="347529"/>
    <lineage>
        <taxon>Eukaryota</taxon>
        <taxon>Viridiplantae</taxon>
        <taxon>Streptophyta</taxon>
        <taxon>Embryophyta</taxon>
        <taxon>Tracheophyta</taxon>
        <taxon>Spermatophyta</taxon>
        <taxon>Magnoliopsida</taxon>
        <taxon>eudicotyledons</taxon>
        <taxon>Gunneridae</taxon>
        <taxon>Pentapetalae</taxon>
        <taxon>asterids</taxon>
        <taxon>campanulids</taxon>
        <taxon>Asterales</taxon>
        <taxon>Asteraceae</taxon>
        <taxon>Carduoideae</taxon>
        <taxon>Cardueae</taxon>
        <taxon>Centaureinae</taxon>
        <taxon>Centaurea</taxon>
    </lineage>
</organism>
<feature type="domain" description="Retroviral polymerase SH3-like" evidence="2">
    <location>
        <begin position="3"/>
        <end position="46"/>
    </location>
</feature>
<dbReference type="EMBL" id="JARYMX010000007">
    <property type="protein sequence ID" value="KAJ9542883.1"/>
    <property type="molecule type" value="Genomic_DNA"/>
</dbReference>
<accession>A0AA38SQ22</accession>
<dbReference type="InterPro" id="IPR057670">
    <property type="entry name" value="SH3_retrovirus"/>
</dbReference>
<protein>
    <recommendedName>
        <fullName evidence="5">Reverse transcriptase Ty1/copia-type domain-containing protein</fullName>
    </recommendedName>
</protein>
<name>A0AA38SQ22_9ASTR</name>
<dbReference type="AlphaFoldDB" id="A0AA38SQ22"/>
<sequence>MKLTKLEPRTKKCRFIGYPYNFFRYIFYKPSENKVFVARRVFLERELISKRDSGNSIDVEEIQETANDEPIVGTSPQPEVELPIEETNISPPLFGELVDNRKTFGCKWIFKNRTDMDGNVYTFKARRLQNVTLKLKGLRGGPTMPKARESSYSNTSTIFEHLIVFSGRPKGQEPVAVSAVLPEALGPAIAQPRQRRAHYDEIFAPVTKIKPIRILLDMAAFHDYEIWQMDVKTIFLIGKLDRNCIWHNLKMSWIPYASTIRSIMYDMTCTRPDVPFALSMASRKDEVRVTASEAAKEVAWLKNFIGDLGVVPSISEPIEIFCDNEGAVSLTKKPKDYGKSKDIEKKYHFVRHKVEEKQWW</sequence>